<evidence type="ECO:0000259" key="2">
    <source>
        <dbReference type="PROSITE" id="PS51202"/>
    </source>
</evidence>
<dbReference type="PANTHER" id="PTHR43833">
    <property type="entry name" value="POTASSIUM CHANNEL PROTEIN 2-RELATED-RELATED"/>
    <property type="match status" value="1"/>
</dbReference>
<gene>
    <name evidence="3" type="ORF">ACERK3_14635</name>
</gene>
<dbReference type="RefSeq" id="WP_425346442.1">
    <property type="nucleotide sequence ID" value="NZ_JBGUBD010000009.1"/>
</dbReference>
<dbReference type="Proteomes" id="UP001575105">
    <property type="component" value="Unassembled WGS sequence"/>
</dbReference>
<dbReference type="SUPFAM" id="SSF51735">
    <property type="entry name" value="NAD(P)-binding Rossmann-fold domains"/>
    <property type="match status" value="1"/>
</dbReference>
<dbReference type="Pfam" id="PF02080">
    <property type="entry name" value="TrkA_C"/>
    <property type="match status" value="1"/>
</dbReference>
<dbReference type="PROSITE" id="PS51202">
    <property type="entry name" value="RCK_C"/>
    <property type="match status" value="1"/>
</dbReference>
<dbReference type="InterPro" id="IPR003148">
    <property type="entry name" value="RCK_N"/>
</dbReference>
<feature type="domain" description="RCK C-terminal" evidence="2">
    <location>
        <begin position="133"/>
        <end position="221"/>
    </location>
</feature>
<feature type="domain" description="RCK N-terminal" evidence="1">
    <location>
        <begin position="1"/>
        <end position="117"/>
    </location>
</feature>
<dbReference type="PANTHER" id="PTHR43833:SF7">
    <property type="entry name" value="KTR SYSTEM POTASSIUM UPTAKE PROTEIN C"/>
    <property type="match status" value="1"/>
</dbReference>
<dbReference type="Pfam" id="PF02254">
    <property type="entry name" value="TrkA_N"/>
    <property type="match status" value="1"/>
</dbReference>
<proteinExistence type="predicted"/>
<dbReference type="Gene3D" id="3.40.50.720">
    <property type="entry name" value="NAD(P)-binding Rossmann-like Domain"/>
    <property type="match status" value="1"/>
</dbReference>
<organism evidence="3 4">
    <name type="scientific">Natronomicrosphaera hydrolytica</name>
    <dbReference type="NCBI Taxonomy" id="3242702"/>
    <lineage>
        <taxon>Bacteria</taxon>
        <taxon>Pseudomonadati</taxon>
        <taxon>Planctomycetota</taxon>
        <taxon>Phycisphaerae</taxon>
        <taxon>Phycisphaerales</taxon>
        <taxon>Phycisphaeraceae</taxon>
        <taxon>Natronomicrosphaera</taxon>
    </lineage>
</organism>
<evidence type="ECO:0000313" key="4">
    <source>
        <dbReference type="Proteomes" id="UP001575105"/>
    </source>
</evidence>
<protein>
    <submittedName>
        <fullName evidence="3">TrkA family potassium uptake protein</fullName>
    </submittedName>
</protein>
<evidence type="ECO:0000259" key="1">
    <source>
        <dbReference type="PROSITE" id="PS51201"/>
    </source>
</evidence>
<dbReference type="InterPro" id="IPR036721">
    <property type="entry name" value="RCK_C_sf"/>
</dbReference>
<dbReference type="PROSITE" id="PS51201">
    <property type="entry name" value="RCK_N"/>
    <property type="match status" value="1"/>
</dbReference>
<dbReference type="InterPro" id="IPR006037">
    <property type="entry name" value="RCK_C"/>
</dbReference>
<dbReference type="EMBL" id="JBGUBD010000009">
    <property type="protein sequence ID" value="MFA9479523.1"/>
    <property type="molecule type" value="Genomic_DNA"/>
</dbReference>
<dbReference type="InterPro" id="IPR036291">
    <property type="entry name" value="NAD(P)-bd_dom_sf"/>
</dbReference>
<dbReference type="InterPro" id="IPR050721">
    <property type="entry name" value="Trk_Ktr_HKT_K-transport"/>
</dbReference>
<accession>A0ABV4U949</accession>
<keyword evidence="4" id="KW-1185">Reference proteome</keyword>
<comment type="caution">
    <text evidence="3">The sequence shown here is derived from an EMBL/GenBank/DDBJ whole genome shotgun (WGS) entry which is preliminary data.</text>
</comment>
<reference evidence="3 4" key="1">
    <citation type="submission" date="2024-08" db="EMBL/GenBank/DDBJ databases">
        <title>Whole-genome sequencing of halo(alkali)philic microorganisms from hypersaline lakes.</title>
        <authorList>
            <person name="Sorokin D.Y."/>
            <person name="Merkel A.Y."/>
            <person name="Messina E."/>
            <person name="Yakimov M."/>
        </authorList>
    </citation>
    <scope>NUCLEOTIDE SEQUENCE [LARGE SCALE GENOMIC DNA]</scope>
    <source>
        <strain evidence="3 4">AB-hyl4</strain>
    </source>
</reference>
<dbReference type="SUPFAM" id="SSF116726">
    <property type="entry name" value="TrkA C-terminal domain-like"/>
    <property type="match status" value="1"/>
</dbReference>
<name>A0ABV4U949_9BACT</name>
<dbReference type="Gene3D" id="3.30.70.1450">
    <property type="entry name" value="Regulator of K+ conductance, C-terminal domain"/>
    <property type="match status" value="1"/>
</dbReference>
<sequence>MRFTIIGLGRFGSRLAAQLADKGQEVIGIDRDPRIIEEMRDRVTLAISLDATDEQALIMQGIDKVDVAVVGIGTDFEAIALTTVVLKEIGVPHVVARAVSPTSARILKSIGADDVVNPEDEAADRWSHRLVAPKFMRQFELDQGFSLVEIPTPRKWVGQSLAKLNLRVTEGLHVVAVRRRKDQDDPQSPISFQIPQPGEPLRAEEVLVVLGQDEDVARLPR</sequence>
<evidence type="ECO:0000313" key="3">
    <source>
        <dbReference type="EMBL" id="MFA9479523.1"/>
    </source>
</evidence>